<dbReference type="GO" id="GO:0008270">
    <property type="term" value="F:zinc ion binding"/>
    <property type="evidence" value="ECO:0007669"/>
    <property type="project" value="UniProtKB-KW"/>
</dbReference>
<dbReference type="InterPro" id="IPR001138">
    <property type="entry name" value="Zn2Cys6_DnaBD"/>
</dbReference>
<keyword evidence="6" id="KW-0805">Transcription regulation</keyword>
<dbReference type="GO" id="GO:0005634">
    <property type="term" value="C:nucleus"/>
    <property type="evidence" value="ECO:0007669"/>
    <property type="project" value="UniProtKB-SubCell"/>
</dbReference>
<sequence>MVGALGGKLSRTILVILPIFAHQSDSMGITSCFSAPNPPPAAAKPGRKKQSCDECFSAKAACDRVSPCSRCRSLGKQCSFGDRSTPSTEAGSPSTSLSRITQRTDGPFFFLAHFSDPSVKQDKLAIAETAKRSTRRNLDPLYFQDEPLLPINSNYMPGFSVADLFLQPLSIPSGPLSMEFLPETALSSRISNKLSDIMIHLFETSNSMDLANASQQSPLDVAGLASLFTTSNLSVFISAFFQSLHWHLPIVHFPTFDPGKVSNPLLLAIFLAGATYATSQEGPILASGILDVAEEYIFRRLASLSTNPYPTGPPNLVPSLEIIQGALIIEMLQFGQGETGTRRRIRIIRHPCVISTIRSLGIFQTKRSVAPKECDDETWRAVIAEEVRIRIACWAFLADGFLTVCFNNHPTLSIFEMDCDFPLGSVHFEAENASSFNEIASLTERSLPSIREFITRLLNENALGDLIQWSRSLVGEHLLVLMYGMCSLSNLPMITELSLIAMHSLAFQARTGLCGWVSTNPIKRAAENWRSIWDSLSGVVEKERVQHLGYPKHAEELWWLLTATLDRASGRGVNFRYLDNTATDDLENLNDFIRNIDAPGRA</sequence>
<dbReference type="GO" id="GO:0006351">
    <property type="term" value="P:DNA-templated transcription"/>
    <property type="evidence" value="ECO:0007669"/>
    <property type="project" value="InterPro"/>
</dbReference>
<dbReference type="OMA" id="CIRIACW"/>
<evidence type="ECO:0000256" key="6">
    <source>
        <dbReference type="ARBA" id="ARBA00023015"/>
    </source>
</evidence>
<dbReference type="Pfam" id="PF00172">
    <property type="entry name" value="Zn_clus"/>
    <property type="match status" value="1"/>
</dbReference>
<dbReference type="InterPro" id="IPR007219">
    <property type="entry name" value="XnlR_reg_dom"/>
</dbReference>
<evidence type="ECO:0000256" key="2">
    <source>
        <dbReference type="ARBA" id="ARBA00022723"/>
    </source>
</evidence>
<dbReference type="GO" id="GO:0000981">
    <property type="term" value="F:DNA-binding transcription factor activity, RNA polymerase II-specific"/>
    <property type="evidence" value="ECO:0007669"/>
    <property type="project" value="InterPro"/>
</dbReference>
<feature type="compositionally biased region" description="Polar residues" evidence="10">
    <location>
        <begin position="82"/>
        <end position="98"/>
    </location>
</feature>
<dbReference type="InterPro" id="IPR051059">
    <property type="entry name" value="VerF-like"/>
</dbReference>
<feature type="signal peptide" evidence="11">
    <location>
        <begin position="1"/>
        <end position="26"/>
    </location>
</feature>
<keyword evidence="7" id="KW-0238">DNA-binding</keyword>
<feature type="chain" id="PRO_5012255409" description="Zn(2)-C6 fungal-type domain-containing protein" evidence="11">
    <location>
        <begin position="27"/>
        <end position="602"/>
    </location>
</feature>
<evidence type="ECO:0000256" key="1">
    <source>
        <dbReference type="ARBA" id="ARBA00004123"/>
    </source>
</evidence>
<feature type="region of interest" description="Disordered" evidence="10">
    <location>
        <begin position="79"/>
        <end position="98"/>
    </location>
</feature>
<keyword evidence="8" id="KW-0804">Transcription</keyword>
<name>A0A1R3RQA7_ASPC5</name>
<dbReference type="Pfam" id="PF04082">
    <property type="entry name" value="Fungal_trans"/>
    <property type="match status" value="1"/>
</dbReference>
<evidence type="ECO:0000313" key="13">
    <source>
        <dbReference type="EMBL" id="OOF96676.1"/>
    </source>
</evidence>
<evidence type="ECO:0000256" key="3">
    <source>
        <dbReference type="ARBA" id="ARBA00022737"/>
    </source>
</evidence>
<evidence type="ECO:0000256" key="4">
    <source>
        <dbReference type="ARBA" id="ARBA00022771"/>
    </source>
</evidence>
<dbReference type="SMART" id="SM00066">
    <property type="entry name" value="GAL4"/>
    <property type="match status" value="1"/>
</dbReference>
<dbReference type="PANTHER" id="PTHR40626:SF1">
    <property type="entry name" value="TRANSCRIPTION FACTOR WITH C2H2 AND ZN(2)-CYS(6) DNA BINDING DOMAIN (EUROFUNG)"/>
    <property type="match status" value="1"/>
</dbReference>
<dbReference type="OrthoDB" id="654211at2759"/>
<evidence type="ECO:0000313" key="14">
    <source>
        <dbReference type="Proteomes" id="UP000188318"/>
    </source>
</evidence>
<keyword evidence="5" id="KW-0862">Zinc</keyword>
<dbReference type="AlphaFoldDB" id="A0A1R3RQA7"/>
<dbReference type="CDD" id="cd12148">
    <property type="entry name" value="fungal_TF_MHR"/>
    <property type="match status" value="1"/>
</dbReference>
<dbReference type="GO" id="GO:0009893">
    <property type="term" value="P:positive regulation of metabolic process"/>
    <property type="evidence" value="ECO:0007669"/>
    <property type="project" value="UniProtKB-ARBA"/>
</dbReference>
<feature type="domain" description="Zn(2)-C6 fungal-type" evidence="12">
    <location>
        <begin position="51"/>
        <end position="80"/>
    </location>
</feature>
<dbReference type="CDD" id="cd00067">
    <property type="entry name" value="GAL4"/>
    <property type="match status" value="1"/>
</dbReference>
<evidence type="ECO:0000256" key="8">
    <source>
        <dbReference type="ARBA" id="ARBA00023163"/>
    </source>
</evidence>
<keyword evidence="2" id="KW-0479">Metal-binding</keyword>
<dbReference type="GO" id="GO:0000785">
    <property type="term" value="C:chromatin"/>
    <property type="evidence" value="ECO:0007669"/>
    <property type="project" value="TreeGrafter"/>
</dbReference>
<keyword evidence="4" id="KW-0863">Zinc-finger</keyword>
<evidence type="ECO:0000256" key="11">
    <source>
        <dbReference type="SAM" id="SignalP"/>
    </source>
</evidence>
<dbReference type="VEuPathDB" id="FungiDB:ASPCADRAFT_396211"/>
<dbReference type="PROSITE" id="PS50048">
    <property type="entry name" value="ZN2_CY6_FUNGAL_2"/>
    <property type="match status" value="1"/>
</dbReference>
<evidence type="ECO:0000256" key="7">
    <source>
        <dbReference type="ARBA" id="ARBA00023125"/>
    </source>
</evidence>
<dbReference type="InterPro" id="IPR036864">
    <property type="entry name" value="Zn2-C6_fun-type_DNA-bd_sf"/>
</dbReference>
<evidence type="ECO:0000259" key="12">
    <source>
        <dbReference type="PROSITE" id="PS50048"/>
    </source>
</evidence>
<accession>A0A1R3RQA7</accession>
<keyword evidence="3" id="KW-0677">Repeat</keyword>
<dbReference type="GO" id="GO:0000978">
    <property type="term" value="F:RNA polymerase II cis-regulatory region sequence-specific DNA binding"/>
    <property type="evidence" value="ECO:0007669"/>
    <property type="project" value="InterPro"/>
</dbReference>
<keyword evidence="14" id="KW-1185">Reference proteome</keyword>
<organism evidence="13 14">
    <name type="scientific">Aspergillus carbonarius (strain ITEM 5010)</name>
    <dbReference type="NCBI Taxonomy" id="602072"/>
    <lineage>
        <taxon>Eukaryota</taxon>
        <taxon>Fungi</taxon>
        <taxon>Dikarya</taxon>
        <taxon>Ascomycota</taxon>
        <taxon>Pezizomycotina</taxon>
        <taxon>Eurotiomycetes</taxon>
        <taxon>Eurotiomycetidae</taxon>
        <taxon>Eurotiales</taxon>
        <taxon>Aspergillaceae</taxon>
        <taxon>Aspergillus</taxon>
        <taxon>Aspergillus subgen. Circumdati</taxon>
    </lineage>
</organism>
<evidence type="ECO:0000256" key="10">
    <source>
        <dbReference type="SAM" id="MobiDB-lite"/>
    </source>
</evidence>
<comment type="subcellular location">
    <subcellularLocation>
        <location evidence="1">Nucleus</location>
    </subcellularLocation>
</comment>
<reference evidence="14" key="1">
    <citation type="journal article" date="2017" name="Genome Biol.">
        <title>Comparative genomics reveals high biological diversity and specific adaptations in the industrially and medically important fungal genus Aspergillus.</title>
        <authorList>
            <person name="de Vries R.P."/>
            <person name="Riley R."/>
            <person name="Wiebenga A."/>
            <person name="Aguilar-Osorio G."/>
            <person name="Amillis S."/>
            <person name="Uchima C.A."/>
            <person name="Anderluh G."/>
            <person name="Asadollahi M."/>
            <person name="Askin M."/>
            <person name="Barry K."/>
            <person name="Battaglia E."/>
            <person name="Bayram O."/>
            <person name="Benocci T."/>
            <person name="Braus-Stromeyer S.A."/>
            <person name="Caldana C."/>
            <person name="Canovas D."/>
            <person name="Cerqueira G.C."/>
            <person name="Chen F."/>
            <person name="Chen W."/>
            <person name="Choi C."/>
            <person name="Clum A."/>
            <person name="Dos Santos R.A."/>
            <person name="Damasio A.R."/>
            <person name="Diallinas G."/>
            <person name="Emri T."/>
            <person name="Fekete E."/>
            <person name="Flipphi M."/>
            <person name="Freyberg S."/>
            <person name="Gallo A."/>
            <person name="Gournas C."/>
            <person name="Habgood R."/>
            <person name="Hainaut M."/>
            <person name="Harispe M.L."/>
            <person name="Henrissat B."/>
            <person name="Hilden K.S."/>
            <person name="Hope R."/>
            <person name="Hossain A."/>
            <person name="Karabika E."/>
            <person name="Karaffa L."/>
            <person name="Karanyi Z."/>
            <person name="Krasevec N."/>
            <person name="Kuo A."/>
            <person name="Kusch H."/>
            <person name="LaButti K."/>
            <person name="Lagendijk E.L."/>
            <person name="Lapidus A."/>
            <person name="Levasseur A."/>
            <person name="Lindquist E."/>
            <person name="Lipzen A."/>
            <person name="Logrieco A.F."/>
            <person name="MacCabe A."/>
            <person name="Maekelae M.R."/>
            <person name="Malavazi I."/>
            <person name="Melin P."/>
            <person name="Meyer V."/>
            <person name="Mielnichuk N."/>
            <person name="Miskei M."/>
            <person name="Molnar A.P."/>
            <person name="Mule G."/>
            <person name="Ngan C.Y."/>
            <person name="Orejas M."/>
            <person name="Orosz E."/>
            <person name="Ouedraogo J.P."/>
            <person name="Overkamp K.M."/>
            <person name="Park H.-S."/>
            <person name="Perrone G."/>
            <person name="Piumi F."/>
            <person name="Punt P.J."/>
            <person name="Ram A.F."/>
            <person name="Ramon A."/>
            <person name="Rauscher S."/>
            <person name="Record E."/>
            <person name="Riano-Pachon D.M."/>
            <person name="Robert V."/>
            <person name="Roehrig J."/>
            <person name="Ruller R."/>
            <person name="Salamov A."/>
            <person name="Salih N.S."/>
            <person name="Samson R.A."/>
            <person name="Sandor E."/>
            <person name="Sanguinetti M."/>
            <person name="Schuetze T."/>
            <person name="Sepcic K."/>
            <person name="Shelest E."/>
            <person name="Sherlock G."/>
            <person name="Sophianopoulou V."/>
            <person name="Squina F.M."/>
            <person name="Sun H."/>
            <person name="Susca A."/>
            <person name="Todd R.B."/>
            <person name="Tsang A."/>
            <person name="Unkles S.E."/>
            <person name="van de Wiele N."/>
            <person name="van Rossen-Uffink D."/>
            <person name="Oliveira J.V."/>
            <person name="Vesth T.C."/>
            <person name="Visser J."/>
            <person name="Yu J.-H."/>
            <person name="Zhou M."/>
            <person name="Andersen M.R."/>
            <person name="Archer D.B."/>
            <person name="Baker S.E."/>
            <person name="Benoit I."/>
            <person name="Brakhage A.A."/>
            <person name="Braus G.H."/>
            <person name="Fischer R."/>
            <person name="Frisvad J.C."/>
            <person name="Goldman G.H."/>
            <person name="Houbraken J."/>
            <person name="Oakley B."/>
            <person name="Pocsi I."/>
            <person name="Scazzocchio C."/>
            <person name="Seiboth B."/>
            <person name="vanKuyk P.A."/>
            <person name="Wortman J."/>
            <person name="Dyer P.S."/>
            <person name="Grigoriev I.V."/>
        </authorList>
    </citation>
    <scope>NUCLEOTIDE SEQUENCE [LARGE SCALE GENOMIC DNA]</scope>
    <source>
        <strain evidence="14">ITEM 5010</strain>
    </source>
</reference>
<dbReference type="Gene3D" id="4.10.240.10">
    <property type="entry name" value="Zn(2)-C6 fungal-type DNA-binding domain"/>
    <property type="match status" value="1"/>
</dbReference>
<dbReference type="PANTHER" id="PTHR40626">
    <property type="entry name" value="MIP31509P"/>
    <property type="match status" value="1"/>
</dbReference>
<keyword evidence="11" id="KW-0732">Signal</keyword>
<dbReference type="STRING" id="602072.A0A1R3RQA7"/>
<protein>
    <recommendedName>
        <fullName evidence="12">Zn(2)-C6 fungal-type domain-containing protein</fullName>
    </recommendedName>
</protein>
<evidence type="ECO:0000256" key="9">
    <source>
        <dbReference type="ARBA" id="ARBA00023242"/>
    </source>
</evidence>
<gene>
    <name evidence="13" type="ORF">ASPCADRAFT_396211</name>
</gene>
<dbReference type="Proteomes" id="UP000188318">
    <property type="component" value="Unassembled WGS sequence"/>
</dbReference>
<proteinExistence type="predicted"/>
<keyword evidence="9" id="KW-0539">Nucleus</keyword>
<dbReference type="EMBL" id="KV907498">
    <property type="protein sequence ID" value="OOF96676.1"/>
    <property type="molecule type" value="Genomic_DNA"/>
</dbReference>
<evidence type="ECO:0000256" key="5">
    <source>
        <dbReference type="ARBA" id="ARBA00022833"/>
    </source>
</evidence>
<dbReference type="SUPFAM" id="SSF57701">
    <property type="entry name" value="Zn2/Cys6 DNA-binding domain"/>
    <property type="match status" value="1"/>
</dbReference>